<dbReference type="Pfam" id="PF14497">
    <property type="entry name" value="GST_C_3"/>
    <property type="match status" value="1"/>
</dbReference>
<keyword evidence="3" id="KW-0808">Transferase</keyword>
<dbReference type="KEGG" id="cmb:CSW64_07935"/>
<dbReference type="Pfam" id="PF13417">
    <property type="entry name" value="GST_N_3"/>
    <property type="match status" value="1"/>
</dbReference>
<dbReference type="InterPro" id="IPR036282">
    <property type="entry name" value="Glutathione-S-Trfase_C_sf"/>
</dbReference>
<feature type="domain" description="GST C-terminal" evidence="2">
    <location>
        <begin position="82"/>
        <end position="211"/>
    </location>
</feature>
<evidence type="ECO:0000313" key="3">
    <source>
        <dbReference type="EMBL" id="ATQ42348.1"/>
    </source>
</evidence>
<dbReference type="Gene3D" id="1.20.1050.10">
    <property type="match status" value="1"/>
</dbReference>
<sequence>MIVYGATLSPFVRKTLAAAAEKGIEVEHRVPRPGVPDPDFQECSPFGKIPGFRDGDFCISDSSAIIAYFEAIKPEPALIPAEAKARARTVWFEEFADTILVGAAGKMFFNRIVVPMFMGREGDAGVADAAERKEMPPILDYLERVVPAPGGHLVGDGLTLADLAVASPFANLRHLNFDLSKWPKTKAWADAVLDRPSFARMVEGETRLLNR</sequence>
<accession>A0A2D2AWF6</accession>
<dbReference type="RefSeq" id="WP_099621605.1">
    <property type="nucleotide sequence ID" value="NZ_CP024201.1"/>
</dbReference>
<organism evidence="3 4">
    <name type="scientific">Caulobacter mirabilis</name>
    <dbReference type="NCBI Taxonomy" id="69666"/>
    <lineage>
        <taxon>Bacteria</taxon>
        <taxon>Pseudomonadati</taxon>
        <taxon>Pseudomonadota</taxon>
        <taxon>Alphaproteobacteria</taxon>
        <taxon>Caulobacterales</taxon>
        <taxon>Caulobacteraceae</taxon>
        <taxon>Caulobacter</taxon>
    </lineage>
</organism>
<keyword evidence="4" id="KW-1185">Reference proteome</keyword>
<dbReference type="InterPro" id="IPR004046">
    <property type="entry name" value="GST_C"/>
</dbReference>
<dbReference type="EMBL" id="CP024201">
    <property type="protein sequence ID" value="ATQ42348.1"/>
    <property type="molecule type" value="Genomic_DNA"/>
</dbReference>
<evidence type="ECO:0000313" key="4">
    <source>
        <dbReference type="Proteomes" id="UP000228945"/>
    </source>
</evidence>
<name>A0A2D2AWF6_9CAUL</name>
<dbReference type="SUPFAM" id="SSF52833">
    <property type="entry name" value="Thioredoxin-like"/>
    <property type="match status" value="1"/>
</dbReference>
<proteinExistence type="predicted"/>
<dbReference type="PANTHER" id="PTHR42673:SF21">
    <property type="entry name" value="GLUTATHIONE S-TRANSFERASE YFCF"/>
    <property type="match status" value="1"/>
</dbReference>
<dbReference type="GO" id="GO:0016034">
    <property type="term" value="F:maleylacetoacetate isomerase activity"/>
    <property type="evidence" value="ECO:0007669"/>
    <property type="project" value="TreeGrafter"/>
</dbReference>
<dbReference type="OrthoDB" id="9782992at2"/>
<dbReference type="Gene3D" id="3.40.30.10">
    <property type="entry name" value="Glutaredoxin"/>
    <property type="match status" value="1"/>
</dbReference>
<dbReference type="GO" id="GO:0006559">
    <property type="term" value="P:L-phenylalanine catabolic process"/>
    <property type="evidence" value="ECO:0007669"/>
    <property type="project" value="TreeGrafter"/>
</dbReference>
<dbReference type="SFLD" id="SFLDS00019">
    <property type="entry name" value="Glutathione_Transferase_(cytos"/>
    <property type="match status" value="1"/>
</dbReference>
<protein>
    <submittedName>
        <fullName evidence="3">Glutathione S-transferase</fullName>
    </submittedName>
</protein>
<dbReference type="PROSITE" id="PS50405">
    <property type="entry name" value="GST_CTER"/>
    <property type="match status" value="1"/>
</dbReference>
<dbReference type="AlphaFoldDB" id="A0A2D2AWF6"/>
<dbReference type="Proteomes" id="UP000228945">
    <property type="component" value="Chromosome"/>
</dbReference>
<gene>
    <name evidence="3" type="ORF">CSW64_07935</name>
</gene>
<reference evidence="3 4" key="1">
    <citation type="submission" date="2017-10" db="EMBL/GenBank/DDBJ databases">
        <title>Genome sequence of Caulobacter mirabilis FWC38.</title>
        <authorList>
            <person name="Fiebig A."/>
            <person name="Crosson S."/>
        </authorList>
    </citation>
    <scope>NUCLEOTIDE SEQUENCE [LARGE SCALE GENOMIC DNA]</scope>
    <source>
        <strain evidence="3 4">FWC 38</strain>
    </source>
</reference>
<dbReference type="GO" id="GO:0006749">
    <property type="term" value="P:glutathione metabolic process"/>
    <property type="evidence" value="ECO:0007669"/>
    <property type="project" value="TreeGrafter"/>
</dbReference>
<dbReference type="InterPro" id="IPR036249">
    <property type="entry name" value="Thioredoxin-like_sf"/>
</dbReference>
<dbReference type="CDD" id="cd00570">
    <property type="entry name" value="GST_N_family"/>
    <property type="match status" value="1"/>
</dbReference>
<dbReference type="PANTHER" id="PTHR42673">
    <property type="entry name" value="MALEYLACETOACETATE ISOMERASE"/>
    <property type="match status" value="1"/>
</dbReference>
<dbReference type="GO" id="GO:0004364">
    <property type="term" value="F:glutathione transferase activity"/>
    <property type="evidence" value="ECO:0007669"/>
    <property type="project" value="TreeGrafter"/>
</dbReference>
<dbReference type="InterPro" id="IPR040079">
    <property type="entry name" value="Glutathione_S-Trfase"/>
</dbReference>
<dbReference type="SUPFAM" id="SSF47616">
    <property type="entry name" value="GST C-terminal domain-like"/>
    <property type="match status" value="1"/>
</dbReference>
<dbReference type="InterPro" id="IPR010987">
    <property type="entry name" value="Glutathione-S-Trfase_C-like"/>
</dbReference>
<evidence type="ECO:0000259" key="2">
    <source>
        <dbReference type="PROSITE" id="PS50405"/>
    </source>
</evidence>
<dbReference type="InterPro" id="IPR004045">
    <property type="entry name" value="Glutathione_S-Trfase_N"/>
</dbReference>
<evidence type="ECO:0000259" key="1">
    <source>
        <dbReference type="PROSITE" id="PS50404"/>
    </source>
</evidence>
<feature type="domain" description="GST N-terminal" evidence="1">
    <location>
        <begin position="1"/>
        <end position="77"/>
    </location>
</feature>
<dbReference type="PROSITE" id="PS50404">
    <property type="entry name" value="GST_NTER"/>
    <property type="match status" value="1"/>
</dbReference>